<dbReference type="Proteomes" id="UP001060085">
    <property type="component" value="Linkage Group LG06"/>
</dbReference>
<reference evidence="2" key="1">
    <citation type="journal article" date="2023" name="Nat. Plants">
        <title>Single-cell RNA sequencing provides a high-resolution roadmap for understanding the multicellular compartmentation of specialized metabolism.</title>
        <authorList>
            <person name="Sun S."/>
            <person name="Shen X."/>
            <person name="Li Y."/>
            <person name="Li Y."/>
            <person name="Wang S."/>
            <person name="Li R."/>
            <person name="Zhang H."/>
            <person name="Shen G."/>
            <person name="Guo B."/>
            <person name="Wei J."/>
            <person name="Xu J."/>
            <person name="St-Pierre B."/>
            <person name="Chen S."/>
            <person name="Sun C."/>
        </authorList>
    </citation>
    <scope>NUCLEOTIDE SEQUENCE [LARGE SCALE GENOMIC DNA]</scope>
</reference>
<gene>
    <name evidence="1" type="ORF">M9H77_27932</name>
</gene>
<accession>A0ACC0AEA6</accession>
<evidence type="ECO:0000313" key="1">
    <source>
        <dbReference type="EMBL" id="KAI5659139.1"/>
    </source>
</evidence>
<proteinExistence type="predicted"/>
<keyword evidence="2" id="KW-1185">Reference proteome</keyword>
<comment type="caution">
    <text evidence="1">The sequence shown here is derived from an EMBL/GenBank/DDBJ whole genome shotgun (WGS) entry which is preliminary data.</text>
</comment>
<protein>
    <submittedName>
        <fullName evidence="1">Uncharacterized protein</fullName>
    </submittedName>
</protein>
<sequence length="218" mass="25768">MERGFRMINGMERRFRMINDSISNHFSIPKTCESSRSIPIESNSYHEMIFDAAGPSFFSHEEMNHEKPPKIIEAKKILSKFVKCTKLRNVNSNIIHDEIQNKISEGFEDWFRLEMHNPTKQYSQLLKNLSWAYQEEQVLFLPYPGYKRPRIYLISAIKSRLRVIDVPVQDDAFKENVDVHEALIIDVMIEDLRLLVHEPRSSEELILTSRHISRSYKQ</sequence>
<name>A0ACC0AEA6_CATRO</name>
<dbReference type="EMBL" id="CM044706">
    <property type="protein sequence ID" value="KAI5659139.1"/>
    <property type="molecule type" value="Genomic_DNA"/>
</dbReference>
<organism evidence="1 2">
    <name type="scientific">Catharanthus roseus</name>
    <name type="common">Madagascar periwinkle</name>
    <name type="synonym">Vinca rosea</name>
    <dbReference type="NCBI Taxonomy" id="4058"/>
    <lineage>
        <taxon>Eukaryota</taxon>
        <taxon>Viridiplantae</taxon>
        <taxon>Streptophyta</taxon>
        <taxon>Embryophyta</taxon>
        <taxon>Tracheophyta</taxon>
        <taxon>Spermatophyta</taxon>
        <taxon>Magnoliopsida</taxon>
        <taxon>eudicotyledons</taxon>
        <taxon>Gunneridae</taxon>
        <taxon>Pentapetalae</taxon>
        <taxon>asterids</taxon>
        <taxon>lamiids</taxon>
        <taxon>Gentianales</taxon>
        <taxon>Apocynaceae</taxon>
        <taxon>Rauvolfioideae</taxon>
        <taxon>Vinceae</taxon>
        <taxon>Catharanthinae</taxon>
        <taxon>Catharanthus</taxon>
    </lineage>
</organism>
<evidence type="ECO:0000313" key="2">
    <source>
        <dbReference type="Proteomes" id="UP001060085"/>
    </source>
</evidence>